<gene>
    <name evidence="1" type="ORF">TM7x_00925</name>
</gene>
<dbReference type="AlphaFoldDB" id="A0A6S4GRY5"/>
<dbReference type="KEGG" id="sox:TM7x_00925"/>
<dbReference type="EMBL" id="CP007496">
    <property type="protein sequence ID" value="AJA06740.1"/>
    <property type="molecule type" value="Genomic_DNA"/>
</dbReference>
<proteinExistence type="predicted"/>
<keyword evidence="2" id="KW-1185">Reference proteome</keyword>
<evidence type="ECO:0000313" key="2">
    <source>
        <dbReference type="Proteomes" id="UP000030902"/>
    </source>
</evidence>
<dbReference type="Proteomes" id="UP000030902">
    <property type="component" value="Chromosome"/>
</dbReference>
<dbReference type="RefSeq" id="WP_039326995.1">
    <property type="nucleotide sequence ID" value="NZ_CP007496.1"/>
</dbReference>
<accession>A0A6S4GRY5</accession>
<name>A0A6S4GRY5_9BACT</name>
<reference evidence="1 2" key="1">
    <citation type="journal article" date="2015" name="Proc. Natl. Acad. Sci. U.S.A.">
        <title>Cultivation of a human-associated TM7 phylotype reveals a reduced genome and epibiotic parasitic lifestyle.</title>
        <authorList>
            <person name="He X."/>
            <person name="McLean J.S."/>
            <person name="Edlund A."/>
            <person name="Yooseph S."/>
            <person name="Hall A.P."/>
            <person name="Liu S.Y."/>
            <person name="Dorrestein P.C."/>
            <person name="Esquenazi E."/>
            <person name="Hunter R.C."/>
            <person name="Cheng G."/>
            <person name="Nelson K.E."/>
            <person name="Lux R."/>
            <person name="Shi W."/>
        </authorList>
    </citation>
    <scope>NUCLEOTIDE SEQUENCE [LARGE SCALE GENOMIC DNA]</scope>
    <source>
        <strain evidence="1 2">TM7x</strain>
    </source>
</reference>
<evidence type="ECO:0000313" key="1">
    <source>
        <dbReference type="EMBL" id="AJA06740.1"/>
    </source>
</evidence>
<organism evidence="1 2">
    <name type="scientific">Candidatus Nanosynbacter lyticus</name>
    <dbReference type="NCBI Taxonomy" id="2093824"/>
    <lineage>
        <taxon>Bacteria</taxon>
        <taxon>Candidatus Saccharimonadota</taxon>
        <taxon>Candidatus Saccharimonadia</taxon>
        <taxon>Candidatus Nanosynbacterales</taxon>
        <taxon>Candidatus Nanosynbacteraceae</taxon>
        <taxon>Candidatus Nanosynbacter</taxon>
    </lineage>
</organism>
<sequence length="139" mass="16291">MSETFADRVKELGLPLEQIIVIGSGILDQLGIRRAEDVDIAASSELIKKLSKDYGDWTRKLDGNQRPYFVKTDGSAELWDGWEFDGQVVGYDDLLSHSVVYDNVRFVNLEFLRRWKNWRGREKDIRDVELIDEWRVRNE</sequence>
<protein>
    <submittedName>
        <fullName evidence="1">Uncharacterized protein</fullName>
    </submittedName>
</protein>